<keyword evidence="5" id="KW-0406">Ion transport</keyword>
<name>A0A830EH69_9CREN</name>
<evidence type="ECO:0000313" key="8">
    <source>
        <dbReference type="EMBL" id="BDR92612.1"/>
    </source>
</evidence>
<dbReference type="OrthoDB" id="4691at2157"/>
<dbReference type="SUPFAM" id="SSF160527">
    <property type="entry name" value="V-type ATPase subunit E-like"/>
    <property type="match status" value="1"/>
</dbReference>
<evidence type="ECO:0000256" key="1">
    <source>
        <dbReference type="ARBA" id="ARBA00005901"/>
    </source>
</evidence>
<dbReference type="AlphaFoldDB" id="A0A830EH69"/>
<dbReference type="Gene3D" id="3.30.2320.30">
    <property type="entry name" value="ATP synthase, E subunit, C-terminal"/>
    <property type="match status" value="1"/>
</dbReference>
<keyword evidence="2" id="KW-0813">Transport</keyword>
<dbReference type="InterPro" id="IPR038495">
    <property type="entry name" value="ATPase_E_C"/>
</dbReference>
<evidence type="ECO:0000313" key="10">
    <source>
        <dbReference type="Proteomes" id="UP000657075"/>
    </source>
</evidence>
<reference evidence="9" key="2">
    <citation type="submission" date="2020-09" db="EMBL/GenBank/DDBJ databases">
        <authorList>
            <person name="Sun Q."/>
            <person name="Ohkuma M."/>
        </authorList>
    </citation>
    <scope>NUCLEOTIDE SEQUENCE</scope>
    <source>
        <strain evidence="9">JCM 11219</strain>
    </source>
</reference>
<accession>A0A830EH69</accession>
<evidence type="ECO:0000313" key="11">
    <source>
        <dbReference type="Proteomes" id="UP001060771"/>
    </source>
</evidence>
<keyword evidence="4" id="KW-0375">Hydrogen ion transport</keyword>
<evidence type="ECO:0000313" key="9">
    <source>
        <dbReference type="EMBL" id="GGI82511.1"/>
    </source>
</evidence>
<dbReference type="Pfam" id="PF01991">
    <property type="entry name" value="vATP-synt_E"/>
    <property type="match status" value="1"/>
</dbReference>
<keyword evidence="7" id="KW-0066">ATP synthesis</keyword>
<evidence type="ECO:0000256" key="4">
    <source>
        <dbReference type="ARBA" id="ARBA00022781"/>
    </source>
</evidence>
<evidence type="ECO:0000256" key="2">
    <source>
        <dbReference type="ARBA" id="ARBA00022448"/>
    </source>
</evidence>
<dbReference type="Proteomes" id="UP001060771">
    <property type="component" value="Chromosome"/>
</dbReference>
<sequence>MSGQELTERLINGIITRLENEINEWSNNARLRAEAELLDGAKAVVDKYSSVLENIDKELNMEKEYKLYDEMMKTKKEKLSIIEEAYTEVVRRIRDRIRSMKGTDDYKRFLRNSIMWASAIIGSKELIITTSESDKKIIKELILELGLDATVNTTKDELLGVIASSSDGSVKIDATLDSRLRLMEHQIKTLLAHIALSE</sequence>
<organism evidence="9 10">
    <name type="scientific">Vulcanisaeta souniana JCM 11219</name>
    <dbReference type="NCBI Taxonomy" id="1293586"/>
    <lineage>
        <taxon>Archaea</taxon>
        <taxon>Thermoproteota</taxon>
        <taxon>Thermoprotei</taxon>
        <taxon>Thermoproteales</taxon>
        <taxon>Thermoproteaceae</taxon>
        <taxon>Vulcanisaeta</taxon>
    </lineage>
</organism>
<comment type="similarity">
    <text evidence="1">Belongs to the V-ATPase E subunit family.</text>
</comment>
<reference evidence="11" key="3">
    <citation type="submission" date="2022-09" db="EMBL/GenBank/DDBJ databases">
        <title>Complete genome sequence of Vulcanisaeta souniana.</title>
        <authorList>
            <person name="Kato S."/>
            <person name="Itoh T."/>
            <person name="Ohkuma M."/>
        </authorList>
    </citation>
    <scope>NUCLEOTIDE SEQUENCE [LARGE SCALE GENOMIC DNA]</scope>
    <source>
        <strain evidence="11">JCM 11219</strain>
    </source>
</reference>
<keyword evidence="3" id="KW-1003">Cell membrane</keyword>
<keyword evidence="11" id="KW-1185">Reference proteome</keyword>
<dbReference type="Proteomes" id="UP000657075">
    <property type="component" value="Unassembled WGS sequence"/>
</dbReference>
<dbReference type="InterPro" id="IPR002842">
    <property type="entry name" value="ATPase_V1_Esu"/>
</dbReference>
<evidence type="ECO:0008006" key="12">
    <source>
        <dbReference type="Google" id="ProtNLM"/>
    </source>
</evidence>
<protein>
    <recommendedName>
        <fullName evidence="12">V-type ATP synthase subunit E</fullName>
    </recommendedName>
</protein>
<evidence type="ECO:0000256" key="3">
    <source>
        <dbReference type="ARBA" id="ARBA00022475"/>
    </source>
</evidence>
<dbReference type="RefSeq" id="WP_054844560.1">
    <property type="nucleotide sequence ID" value="NZ_AP026830.1"/>
</dbReference>
<dbReference type="GeneID" id="76207251"/>
<dbReference type="EMBL" id="AP026830">
    <property type="protein sequence ID" value="BDR92612.1"/>
    <property type="molecule type" value="Genomic_DNA"/>
</dbReference>
<evidence type="ECO:0000256" key="7">
    <source>
        <dbReference type="ARBA" id="ARBA00023310"/>
    </source>
</evidence>
<dbReference type="GO" id="GO:0046961">
    <property type="term" value="F:proton-transporting ATPase activity, rotational mechanism"/>
    <property type="evidence" value="ECO:0007669"/>
    <property type="project" value="InterPro"/>
</dbReference>
<proteinExistence type="inferred from homology"/>
<dbReference type="GO" id="GO:0033178">
    <property type="term" value="C:proton-transporting two-sector ATPase complex, catalytic domain"/>
    <property type="evidence" value="ECO:0007669"/>
    <property type="project" value="InterPro"/>
</dbReference>
<reference evidence="9" key="1">
    <citation type="journal article" date="2014" name="Int. J. Syst. Evol. Microbiol.">
        <title>Complete genome sequence of Corynebacterium casei LMG S-19264T (=DSM 44701T), isolated from a smear-ripened cheese.</title>
        <authorList>
            <consortium name="US DOE Joint Genome Institute (JGI-PGF)"/>
            <person name="Walter F."/>
            <person name="Albersmeier A."/>
            <person name="Kalinowski J."/>
            <person name="Ruckert C."/>
        </authorList>
    </citation>
    <scope>NUCLEOTIDE SEQUENCE</scope>
    <source>
        <strain evidence="9">JCM 11219</strain>
    </source>
</reference>
<gene>
    <name evidence="9" type="ORF">GCM10007112_19100</name>
    <name evidence="8" type="ORF">Vsou_17050</name>
</gene>
<keyword evidence="6" id="KW-0472">Membrane</keyword>
<dbReference type="GO" id="GO:0006754">
    <property type="term" value="P:ATP biosynthetic process"/>
    <property type="evidence" value="ECO:0007669"/>
    <property type="project" value="UniProtKB-KW"/>
</dbReference>
<reference evidence="8" key="4">
    <citation type="journal article" date="2023" name="Microbiol. Resour. Announc.">
        <title>Complete Genome Sequence of Vulcanisaeta souniana Strain IC-059, a Hyperthermophilic Archaeon Isolated from Hot Spring Water in Japan.</title>
        <authorList>
            <person name="Kato S."/>
            <person name="Itoh T."/>
            <person name="Wu L."/>
            <person name="Ma J."/>
            <person name="Ohkuma M."/>
        </authorList>
    </citation>
    <scope>NUCLEOTIDE SEQUENCE</scope>
    <source>
        <strain evidence="8">JCM 11219</strain>
    </source>
</reference>
<dbReference type="EMBL" id="BMNM01000009">
    <property type="protein sequence ID" value="GGI82511.1"/>
    <property type="molecule type" value="Genomic_DNA"/>
</dbReference>
<evidence type="ECO:0000256" key="6">
    <source>
        <dbReference type="ARBA" id="ARBA00023136"/>
    </source>
</evidence>
<evidence type="ECO:0000256" key="5">
    <source>
        <dbReference type="ARBA" id="ARBA00023065"/>
    </source>
</evidence>